<reference evidence="2" key="2">
    <citation type="submission" date="2023-01" db="EMBL/GenBank/DDBJ databases">
        <title>Draft genome sequence of Portibacter lacus strain NBRC 108769.</title>
        <authorList>
            <person name="Sun Q."/>
            <person name="Mori K."/>
        </authorList>
    </citation>
    <scope>NUCLEOTIDE SEQUENCE</scope>
    <source>
        <strain evidence="2">NBRC 108769</strain>
    </source>
</reference>
<feature type="domain" description="DinB-like" evidence="1">
    <location>
        <begin position="34"/>
        <end position="166"/>
    </location>
</feature>
<dbReference type="InterPro" id="IPR024775">
    <property type="entry name" value="DinB-like"/>
</dbReference>
<dbReference type="SUPFAM" id="SSF109854">
    <property type="entry name" value="DinB/YfiT-like putative metalloenzymes"/>
    <property type="match status" value="1"/>
</dbReference>
<dbReference type="Pfam" id="PF12867">
    <property type="entry name" value="DinB_2"/>
    <property type="match status" value="1"/>
</dbReference>
<keyword evidence="3" id="KW-1185">Reference proteome</keyword>
<proteinExistence type="predicted"/>
<dbReference type="EMBL" id="BSOH01000011">
    <property type="protein sequence ID" value="GLR17442.1"/>
    <property type="molecule type" value="Genomic_DNA"/>
</dbReference>
<comment type="caution">
    <text evidence="2">The sequence shown here is derived from an EMBL/GenBank/DDBJ whole genome shotgun (WGS) entry which is preliminary data.</text>
</comment>
<keyword evidence="2" id="KW-0378">Hydrolase</keyword>
<dbReference type="GO" id="GO:0016787">
    <property type="term" value="F:hydrolase activity"/>
    <property type="evidence" value="ECO:0007669"/>
    <property type="project" value="UniProtKB-KW"/>
</dbReference>
<accession>A0AA37WEI9</accession>
<dbReference type="NCBIfam" id="NF009807">
    <property type="entry name" value="PRK13291.1"/>
    <property type="match status" value="1"/>
</dbReference>
<evidence type="ECO:0000259" key="1">
    <source>
        <dbReference type="Pfam" id="PF12867"/>
    </source>
</evidence>
<dbReference type="AlphaFoldDB" id="A0AA37WEI9"/>
<dbReference type="InterPro" id="IPR034660">
    <property type="entry name" value="DinB/YfiT-like"/>
</dbReference>
<dbReference type="RefSeq" id="WP_235294149.1">
    <property type="nucleotide sequence ID" value="NZ_BSOH01000011.1"/>
</dbReference>
<reference evidence="2" key="1">
    <citation type="journal article" date="2014" name="Int. J. Syst. Evol. Microbiol.">
        <title>Complete genome sequence of Corynebacterium casei LMG S-19264T (=DSM 44701T), isolated from a smear-ripened cheese.</title>
        <authorList>
            <consortium name="US DOE Joint Genome Institute (JGI-PGF)"/>
            <person name="Walter F."/>
            <person name="Albersmeier A."/>
            <person name="Kalinowski J."/>
            <person name="Ruckert C."/>
        </authorList>
    </citation>
    <scope>NUCLEOTIDE SEQUENCE</scope>
    <source>
        <strain evidence="2">NBRC 108769</strain>
    </source>
</reference>
<evidence type="ECO:0000313" key="2">
    <source>
        <dbReference type="EMBL" id="GLR17442.1"/>
    </source>
</evidence>
<organism evidence="2 3">
    <name type="scientific">Portibacter lacus</name>
    <dbReference type="NCBI Taxonomy" id="1099794"/>
    <lineage>
        <taxon>Bacteria</taxon>
        <taxon>Pseudomonadati</taxon>
        <taxon>Bacteroidota</taxon>
        <taxon>Saprospiria</taxon>
        <taxon>Saprospirales</taxon>
        <taxon>Haliscomenobacteraceae</taxon>
        <taxon>Portibacter</taxon>
    </lineage>
</organism>
<dbReference type="Proteomes" id="UP001156666">
    <property type="component" value="Unassembled WGS sequence"/>
</dbReference>
<dbReference type="Gene3D" id="1.20.120.450">
    <property type="entry name" value="dinb family like domain"/>
    <property type="match status" value="1"/>
</dbReference>
<evidence type="ECO:0000313" key="3">
    <source>
        <dbReference type="Proteomes" id="UP001156666"/>
    </source>
</evidence>
<name>A0AA37WEI9_9BACT</name>
<protein>
    <submittedName>
        <fullName evidence="2">Metal-dependent hydrolase</fullName>
    </submittedName>
</protein>
<sequence length="168" mass="19489">MDLEHLKYPIGKDQNEEFTSENKDQAIATIAEFPSLMRKRCAELTEDQLDTPYRPEGWTLRQVVHHCADSHMNAYIRFKLALTEDTPTIKAYDEAAWAELPDAKLPVDLSLDILDSLHKRWVVVIENMTDDDFAKTYYHPEKNAESSLGENLLHYAWHCRHHLAHISS</sequence>
<gene>
    <name evidence="2" type="ORF">GCM10007940_20570</name>
</gene>